<keyword evidence="4" id="KW-1185">Reference proteome</keyword>
<feature type="non-terminal residue" evidence="3">
    <location>
        <position position="1"/>
    </location>
</feature>
<dbReference type="EMBL" id="JAABOA010007110">
    <property type="protein sequence ID" value="KAF9549699.1"/>
    <property type="molecule type" value="Genomic_DNA"/>
</dbReference>
<evidence type="ECO:0000313" key="3">
    <source>
        <dbReference type="EMBL" id="KAF9549699.1"/>
    </source>
</evidence>
<dbReference type="InterPro" id="IPR019140">
    <property type="entry name" value="MCM_complex-bd"/>
</dbReference>
<dbReference type="OrthoDB" id="329666at2759"/>
<dbReference type="AlphaFoldDB" id="A0A9P6K7C0"/>
<dbReference type="GO" id="GO:0003682">
    <property type="term" value="F:chromatin binding"/>
    <property type="evidence" value="ECO:0007669"/>
    <property type="project" value="TreeGrafter"/>
</dbReference>
<keyword evidence="2" id="KW-0539">Nucleus</keyword>
<gene>
    <name evidence="3" type="ORF">BGW38_009578</name>
</gene>
<evidence type="ECO:0000256" key="1">
    <source>
        <dbReference type="ARBA" id="ARBA00004123"/>
    </source>
</evidence>
<name>A0A9P6K7C0_9FUNG</name>
<reference evidence="3" key="1">
    <citation type="journal article" date="2020" name="Fungal Divers.">
        <title>Resolving the Mortierellaceae phylogeny through synthesis of multi-gene phylogenetics and phylogenomics.</title>
        <authorList>
            <person name="Vandepol N."/>
            <person name="Liber J."/>
            <person name="Desiro A."/>
            <person name="Na H."/>
            <person name="Kennedy M."/>
            <person name="Barry K."/>
            <person name="Grigoriev I.V."/>
            <person name="Miller A.N."/>
            <person name="O'Donnell K."/>
            <person name="Stajich J.E."/>
            <person name="Bonito G."/>
        </authorList>
    </citation>
    <scope>NUCLEOTIDE SEQUENCE</scope>
    <source>
        <strain evidence="3">KOD1015</strain>
    </source>
</reference>
<evidence type="ECO:0000313" key="4">
    <source>
        <dbReference type="Proteomes" id="UP000780801"/>
    </source>
</evidence>
<dbReference type="Pfam" id="PF09739">
    <property type="entry name" value="MCM_bind"/>
    <property type="match status" value="1"/>
</dbReference>
<protein>
    <submittedName>
        <fullName evidence="3">Uncharacterized protein</fullName>
    </submittedName>
</protein>
<comment type="subcellular location">
    <subcellularLocation>
        <location evidence="1">Nucleus</location>
    </subcellularLocation>
</comment>
<evidence type="ECO:0000256" key="2">
    <source>
        <dbReference type="ARBA" id="ARBA00023242"/>
    </source>
</evidence>
<dbReference type="PANTHER" id="PTHR13489:SF0">
    <property type="entry name" value="MINI-CHROMOSOME MAINTENANCE COMPLEX-BINDING PROTEIN"/>
    <property type="match status" value="1"/>
</dbReference>
<comment type="caution">
    <text evidence="3">The sequence shown here is derived from an EMBL/GenBank/DDBJ whole genome shotgun (WGS) entry which is preliminary data.</text>
</comment>
<dbReference type="PANTHER" id="PTHR13489">
    <property type="entry name" value="MINI-CHROMOSOME MAINTENANCE COMPLEX-BINDING PROTEIN"/>
    <property type="match status" value="1"/>
</dbReference>
<dbReference type="GO" id="GO:0005634">
    <property type="term" value="C:nucleus"/>
    <property type="evidence" value="ECO:0007669"/>
    <property type="project" value="UniProtKB-SubCell"/>
</dbReference>
<dbReference type="Proteomes" id="UP000780801">
    <property type="component" value="Unassembled WGS sequence"/>
</dbReference>
<sequence length="123" mass="13739">VKNLQAVTDVSLYQTLNYVFPYNNLEFQTDISLLIVSFGKSLVPVDCAITLQPGEIHDGLEPSEEQLQEFRKYISVLRLADYKLPEEIAKEIETEFMEQRKAASAAGTALPSAEELAFSILLA</sequence>
<proteinExistence type="predicted"/>
<organism evidence="3 4">
    <name type="scientific">Lunasporangiospora selenospora</name>
    <dbReference type="NCBI Taxonomy" id="979761"/>
    <lineage>
        <taxon>Eukaryota</taxon>
        <taxon>Fungi</taxon>
        <taxon>Fungi incertae sedis</taxon>
        <taxon>Mucoromycota</taxon>
        <taxon>Mortierellomycotina</taxon>
        <taxon>Mortierellomycetes</taxon>
        <taxon>Mortierellales</taxon>
        <taxon>Mortierellaceae</taxon>
        <taxon>Lunasporangiospora</taxon>
    </lineage>
</organism>
<feature type="non-terminal residue" evidence="3">
    <location>
        <position position="123"/>
    </location>
</feature>
<accession>A0A9P6K7C0</accession>
<dbReference type="GO" id="GO:0006261">
    <property type="term" value="P:DNA-templated DNA replication"/>
    <property type="evidence" value="ECO:0007669"/>
    <property type="project" value="TreeGrafter"/>
</dbReference>